<organism evidence="1 2">
    <name type="scientific">Acinetobacter johnsonii</name>
    <dbReference type="NCBI Taxonomy" id="40214"/>
    <lineage>
        <taxon>Bacteria</taxon>
        <taxon>Pseudomonadati</taxon>
        <taxon>Pseudomonadota</taxon>
        <taxon>Gammaproteobacteria</taxon>
        <taxon>Moraxellales</taxon>
        <taxon>Moraxellaceae</taxon>
        <taxon>Acinetobacter</taxon>
    </lineage>
</organism>
<reference evidence="1" key="1">
    <citation type="submission" date="2022-09" db="EMBL/GenBank/DDBJ databases">
        <title>Intensive care unit water sources are persistently colonized with multi-drug resistant bacteria and are the site of extensive horizontal gene transfer of antibiotic resistance genes.</title>
        <authorList>
            <person name="Diorio-Toth L."/>
        </authorList>
    </citation>
    <scope>NUCLEOTIDE SEQUENCE</scope>
    <source>
        <strain evidence="1">GD03851</strain>
    </source>
</reference>
<gene>
    <name evidence="1" type="ORF">N5D11_13980</name>
</gene>
<dbReference type="EMBL" id="JAOCDR010000045">
    <property type="protein sequence ID" value="MDH0657207.1"/>
    <property type="molecule type" value="Genomic_DNA"/>
</dbReference>
<evidence type="ECO:0000313" key="2">
    <source>
        <dbReference type="Proteomes" id="UP001161099"/>
    </source>
</evidence>
<evidence type="ECO:0008006" key="3">
    <source>
        <dbReference type="Google" id="ProtNLM"/>
    </source>
</evidence>
<dbReference type="RefSeq" id="WP_279698862.1">
    <property type="nucleotide sequence ID" value="NZ_JAOCDR010000045.1"/>
</dbReference>
<proteinExistence type="predicted"/>
<evidence type="ECO:0000313" key="1">
    <source>
        <dbReference type="EMBL" id="MDH0657207.1"/>
    </source>
</evidence>
<dbReference type="AlphaFoldDB" id="A0AA42LER5"/>
<comment type="caution">
    <text evidence="1">The sequence shown here is derived from an EMBL/GenBank/DDBJ whole genome shotgun (WGS) entry which is preliminary data.</text>
</comment>
<accession>A0AA42LER5</accession>
<dbReference type="Proteomes" id="UP001161099">
    <property type="component" value="Unassembled WGS sequence"/>
</dbReference>
<protein>
    <recommendedName>
        <fullName evidence="3">Rho termination factor N-terminal domain-containing protein</fullName>
    </recommendedName>
</protein>
<sequence length="102" mass="10999">MVKKLTVVIALTSAVAIDGEIRVAGAEVEVDQDLAKDLLARGRGVLVEATDFTQEGDEEIDLAKMTKAQLVEFALHEYEIELDASLTKDALIEAIQAAAEDE</sequence>
<name>A0AA42LER5_ACIJO</name>